<sequence length="260" mass="30172">MILQERLEAAIRHFGWVRIPEILHQHAEEASKRNIPYLEFLDNLLAEELLAKHDRFIHTRTRMAHLPFRKTLDQFDFAFQPSVDERRIRDLATLRFVEHQENLVFLGPSGVGKTHLAVALGLEAIKQRYTVYFITAHDLVQTLQMAHMTNTIKQKMKMFIKPDLLIIDEIGYRKMDETAAHFFFQIVSERYERGAILLTSNKTFGAWGDIFGDNVLATAILDRLLHHSSTVNIKGESYRIKEKKKAGFFRPEPADVNEAD</sequence>
<evidence type="ECO:0000259" key="4">
    <source>
        <dbReference type="SMART" id="SM00382"/>
    </source>
</evidence>
<dbReference type="Pfam" id="PF01695">
    <property type="entry name" value="IstB_IS21"/>
    <property type="match status" value="1"/>
</dbReference>
<evidence type="ECO:0000256" key="3">
    <source>
        <dbReference type="ARBA" id="ARBA00022840"/>
    </source>
</evidence>
<dbReference type="NCBIfam" id="NF038214">
    <property type="entry name" value="IS21_help_AAA"/>
    <property type="match status" value="1"/>
</dbReference>
<dbReference type="SUPFAM" id="SSF52540">
    <property type="entry name" value="P-loop containing nucleoside triphosphate hydrolases"/>
    <property type="match status" value="1"/>
</dbReference>
<evidence type="ECO:0000256" key="2">
    <source>
        <dbReference type="ARBA" id="ARBA00022741"/>
    </source>
</evidence>
<protein>
    <submittedName>
        <fullName evidence="5">ATPase AAA</fullName>
    </submittedName>
</protein>
<dbReference type="EMBL" id="JXAL01000014">
    <property type="protein sequence ID" value="KIL36231.1"/>
    <property type="molecule type" value="Genomic_DNA"/>
</dbReference>
<dbReference type="InterPro" id="IPR001270">
    <property type="entry name" value="ClpA/B"/>
</dbReference>
<proteinExistence type="inferred from homology"/>
<dbReference type="Gene3D" id="3.40.50.300">
    <property type="entry name" value="P-loop containing nucleotide triphosphate hydrolases"/>
    <property type="match status" value="1"/>
</dbReference>
<dbReference type="PRINTS" id="PR00300">
    <property type="entry name" value="CLPPROTEASEA"/>
</dbReference>
<dbReference type="PANTHER" id="PTHR30050:SF4">
    <property type="entry name" value="ATP-BINDING PROTEIN RV3427C IN INSERTION SEQUENCE-RELATED"/>
    <property type="match status" value="1"/>
</dbReference>
<feature type="domain" description="AAA+ ATPase" evidence="4">
    <location>
        <begin position="99"/>
        <end position="232"/>
    </location>
</feature>
<organism evidence="5 6">
    <name type="scientific">Cohnella kolymensis</name>
    <dbReference type="NCBI Taxonomy" id="1590652"/>
    <lineage>
        <taxon>Bacteria</taxon>
        <taxon>Bacillati</taxon>
        <taxon>Bacillota</taxon>
        <taxon>Bacilli</taxon>
        <taxon>Bacillales</taxon>
        <taxon>Paenibacillaceae</taxon>
        <taxon>Cohnella</taxon>
    </lineage>
</organism>
<name>A0ABR5A5G2_9BACL</name>
<keyword evidence="3" id="KW-0067">ATP-binding</keyword>
<evidence type="ECO:0000256" key="1">
    <source>
        <dbReference type="ARBA" id="ARBA00008059"/>
    </source>
</evidence>
<evidence type="ECO:0000313" key="5">
    <source>
        <dbReference type="EMBL" id="KIL36231.1"/>
    </source>
</evidence>
<reference evidence="5 6" key="1">
    <citation type="submission" date="2014-12" db="EMBL/GenBank/DDBJ databases">
        <title>Draft genome sequence of Cohnella kolymensis strain B-2846.</title>
        <authorList>
            <person name="Karlyshev A.V."/>
            <person name="Kudryashova E.B."/>
        </authorList>
    </citation>
    <scope>NUCLEOTIDE SEQUENCE [LARGE SCALE GENOMIC DNA]</scope>
    <source>
        <strain evidence="5 6">VKM B-2846</strain>
    </source>
</reference>
<dbReference type="InterPro" id="IPR028350">
    <property type="entry name" value="DNAC/IstB-like"/>
</dbReference>
<gene>
    <name evidence="5" type="ORF">SD71_09845</name>
</gene>
<comment type="caution">
    <text evidence="5">The sequence shown here is derived from an EMBL/GenBank/DDBJ whole genome shotgun (WGS) entry which is preliminary data.</text>
</comment>
<dbReference type="Proteomes" id="UP000054526">
    <property type="component" value="Unassembled WGS sequence"/>
</dbReference>
<dbReference type="PIRSF" id="PIRSF003073">
    <property type="entry name" value="DNAC_TnpB_IstB"/>
    <property type="match status" value="1"/>
</dbReference>
<dbReference type="InterPro" id="IPR003593">
    <property type="entry name" value="AAA+_ATPase"/>
</dbReference>
<dbReference type="PANTHER" id="PTHR30050">
    <property type="entry name" value="CHROMOSOMAL REPLICATION INITIATOR PROTEIN DNAA"/>
    <property type="match status" value="1"/>
</dbReference>
<dbReference type="InterPro" id="IPR002611">
    <property type="entry name" value="IstB_ATP-bd"/>
</dbReference>
<dbReference type="InterPro" id="IPR047661">
    <property type="entry name" value="IstB"/>
</dbReference>
<dbReference type="SMART" id="SM00382">
    <property type="entry name" value="AAA"/>
    <property type="match status" value="1"/>
</dbReference>
<comment type="similarity">
    <text evidence="1">Belongs to the IS21/IS1162 putative ATP-binding protein family.</text>
</comment>
<accession>A0ABR5A5G2</accession>
<evidence type="ECO:0000313" key="6">
    <source>
        <dbReference type="Proteomes" id="UP000054526"/>
    </source>
</evidence>
<keyword evidence="6" id="KW-1185">Reference proteome</keyword>
<dbReference type="RefSeq" id="WP_041062200.1">
    <property type="nucleotide sequence ID" value="NZ_JXAL01000014.1"/>
</dbReference>
<keyword evidence="2" id="KW-0547">Nucleotide-binding</keyword>
<dbReference type="InterPro" id="IPR027417">
    <property type="entry name" value="P-loop_NTPase"/>
</dbReference>
<dbReference type="CDD" id="cd00009">
    <property type="entry name" value="AAA"/>
    <property type="match status" value="1"/>
</dbReference>